<dbReference type="PANTHER" id="PTHR30069">
    <property type="entry name" value="TONB-DEPENDENT OUTER MEMBRANE RECEPTOR"/>
    <property type="match status" value="1"/>
</dbReference>
<dbReference type="EMBL" id="CP063849">
    <property type="protein sequence ID" value="QOY85735.1"/>
    <property type="molecule type" value="Genomic_DNA"/>
</dbReference>
<evidence type="ECO:0000259" key="8">
    <source>
        <dbReference type="Pfam" id="PF25183"/>
    </source>
</evidence>
<sequence>MRHCPPPALFAFCLLIAPLTAQTLTHLSGQITDPSGAAVPAAIVSVSSEDTGFRRVTLTHSDGTYLVAALQPGQYKVMVRKDGFRTLVRFGVKLDVALAARVDFSLQIGSMQETITVEDTPGGLSREETSVSTLIGRQPIENLPLNGRGILSLLELAPGTVVTPATRGEAGQFTTNGQRPNTHGFSVDGVSANSGVIGGGLPAQTTGGTLPSMTAIGGLAGIIALDSLNEFVVQTSSTGSEFGRYPGAQVSLSSRSGSNEYRGALTEFFRHERLAANDWFMNEPGASRTPLRVNDFSGALGGPVLRDRTFFFLNYEGLRLLQPTSWMQAVPTAQLRGRVQNWVRPVLELFPLPNGRNFDQNIGEWTGRISRPARSDNGSARLDHALTSKITLFARFQESPSSSRFGSSQISDFNISSRTLTWAANFRPRPDAVFDLRMNFARIEAHSVWRPADPTDSTGCSLSAVATTFMPTKSACSYLYRFSIAGVGQTVSGAESVQRQTQWQIVPSAYVIHGAHQIRFGGDLRRLDPSRRDVDGSFSIIAESLEDLVESRNLWTASSTQQSRAGRLLESSLFVQDTWRIHRALTFTAGVRWELAPAPTTRDLTANPFGGTTSTGPSSAVWPMRYTNIAPRAGLAWRPDRAGQIVVRAAYGSYYDSSLSLATDLVNGGPLNMEQFTSGASAPFTTILQYGFDNNLRLPRVQQGNLSVERAFGLNNLLSASYVVAKGQWLVRREYGMQGGNELIRTVLSTNHASSDYRALLVQYRRRMTRSLQAHVSYSWAHSIDDSSSDAALFLVNTATAGSSNRGSSDFDIRHSFTAAFTFAPRVMRGVTFDGIYRARTGFPITVVNQEYAMGLSFSNAFRPNLLPGVPVWIQDTTAPGGRRLNAAAFQTTGTARQGNLGRNSIAGFGMSQMDLAVRRDFRLSRRQTLEMRAEAFNLLNHPNFGDPVRTLASPLFGQSTSMLNLMLGTGSPGSGLAPVFQSGGSRSVQLVLRLRF</sequence>
<dbReference type="InterPro" id="IPR036942">
    <property type="entry name" value="Beta-barrel_TonB_sf"/>
</dbReference>
<accession>A0A7S7SJ85</accession>
<dbReference type="SUPFAM" id="SSF49464">
    <property type="entry name" value="Carboxypeptidase regulatory domain-like"/>
    <property type="match status" value="1"/>
</dbReference>
<dbReference type="SUPFAM" id="SSF56935">
    <property type="entry name" value="Porins"/>
    <property type="match status" value="1"/>
</dbReference>
<name>A0A7S7SJ85_PALFE</name>
<dbReference type="GO" id="GO:0044718">
    <property type="term" value="P:siderophore transmembrane transport"/>
    <property type="evidence" value="ECO:0007669"/>
    <property type="project" value="TreeGrafter"/>
</dbReference>
<evidence type="ECO:0000256" key="2">
    <source>
        <dbReference type="ARBA" id="ARBA00022448"/>
    </source>
</evidence>
<gene>
    <name evidence="9" type="ORF">IRI77_23285</name>
</gene>
<dbReference type="KEGG" id="pfer:IRI77_23285"/>
<dbReference type="Gene3D" id="2.40.170.20">
    <property type="entry name" value="TonB-dependent receptor, beta-barrel domain"/>
    <property type="match status" value="1"/>
</dbReference>
<dbReference type="PANTHER" id="PTHR30069:SF46">
    <property type="entry name" value="OAR PROTEIN"/>
    <property type="match status" value="1"/>
</dbReference>
<feature type="signal peptide" evidence="7">
    <location>
        <begin position="1"/>
        <end position="21"/>
    </location>
</feature>
<feature type="chain" id="PRO_5032643334" evidence="7">
    <location>
        <begin position="22"/>
        <end position="997"/>
    </location>
</feature>
<dbReference type="Gene3D" id="2.60.40.1120">
    <property type="entry name" value="Carboxypeptidase-like, regulatory domain"/>
    <property type="match status" value="1"/>
</dbReference>
<evidence type="ECO:0000256" key="7">
    <source>
        <dbReference type="SAM" id="SignalP"/>
    </source>
</evidence>
<keyword evidence="4" id="KW-0812">Transmembrane</keyword>
<keyword evidence="9" id="KW-0675">Receptor</keyword>
<evidence type="ECO:0000256" key="5">
    <source>
        <dbReference type="ARBA" id="ARBA00023136"/>
    </source>
</evidence>
<evidence type="ECO:0000256" key="4">
    <source>
        <dbReference type="ARBA" id="ARBA00022692"/>
    </source>
</evidence>
<dbReference type="InterPro" id="IPR008969">
    <property type="entry name" value="CarboxyPept-like_regulatory"/>
</dbReference>
<dbReference type="Pfam" id="PF13620">
    <property type="entry name" value="CarboxypepD_reg"/>
    <property type="match status" value="1"/>
</dbReference>
<evidence type="ECO:0000256" key="6">
    <source>
        <dbReference type="ARBA" id="ARBA00023237"/>
    </source>
</evidence>
<organism evidence="9 10">
    <name type="scientific">Paludibaculum fermentans</name>
    <dbReference type="NCBI Taxonomy" id="1473598"/>
    <lineage>
        <taxon>Bacteria</taxon>
        <taxon>Pseudomonadati</taxon>
        <taxon>Acidobacteriota</taxon>
        <taxon>Terriglobia</taxon>
        <taxon>Bryobacterales</taxon>
        <taxon>Bryobacteraceae</taxon>
        <taxon>Paludibaculum</taxon>
    </lineage>
</organism>
<keyword evidence="2" id="KW-0813">Transport</keyword>
<comment type="subcellular location">
    <subcellularLocation>
        <location evidence="1">Cell outer membrane</location>
        <topology evidence="1">Multi-pass membrane protein</topology>
    </subcellularLocation>
</comment>
<dbReference type="GO" id="GO:0009279">
    <property type="term" value="C:cell outer membrane"/>
    <property type="evidence" value="ECO:0007669"/>
    <property type="project" value="UniProtKB-SubCell"/>
</dbReference>
<keyword evidence="6" id="KW-0998">Cell outer membrane</keyword>
<dbReference type="RefSeq" id="WP_194447405.1">
    <property type="nucleotide sequence ID" value="NZ_CP063849.1"/>
</dbReference>
<evidence type="ECO:0000313" key="9">
    <source>
        <dbReference type="EMBL" id="QOY85735.1"/>
    </source>
</evidence>
<keyword evidence="3" id="KW-1134">Transmembrane beta strand</keyword>
<dbReference type="AlphaFoldDB" id="A0A7S7SJ85"/>
<feature type="domain" description="TonB-dependent transporter Oar-like beta-barrel" evidence="8">
    <location>
        <begin position="338"/>
        <end position="963"/>
    </location>
</feature>
<evidence type="ECO:0000256" key="3">
    <source>
        <dbReference type="ARBA" id="ARBA00022452"/>
    </source>
</evidence>
<evidence type="ECO:0000313" key="10">
    <source>
        <dbReference type="Proteomes" id="UP000593892"/>
    </source>
</evidence>
<dbReference type="Proteomes" id="UP000593892">
    <property type="component" value="Chromosome"/>
</dbReference>
<evidence type="ECO:0000256" key="1">
    <source>
        <dbReference type="ARBA" id="ARBA00004571"/>
    </source>
</evidence>
<dbReference type="GO" id="GO:0015344">
    <property type="term" value="F:siderophore uptake transmembrane transporter activity"/>
    <property type="evidence" value="ECO:0007669"/>
    <property type="project" value="TreeGrafter"/>
</dbReference>
<dbReference type="InterPro" id="IPR039426">
    <property type="entry name" value="TonB-dep_rcpt-like"/>
</dbReference>
<feature type="domain" description="TonB-dependent transporter Oar-like beta-barrel" evidence="8">
    <location>
        <begin position="254"/>
        <end position="336"/>
    </location>
</feature>
<proteinExistence type="predicted"/>
<dbReference type="InterPro" id="IPR057601">
    <property type="entry name" value="Oar-like_b-barrel"/>
</dbReference>
<protein>
    <submittedName>
        <fullName evidence="9">TonB-dependent receptor</fullName>
    </submittedName>
</protein>
<dbReference type="Pfam" id="PF25183">
    <property type="entry name" value="OMP_b-brl_4"/>
    <property type="match status" value="2"/>
</dbReference>
<keyword evidence="7" id="KW-0732">Signal</keyword>
<keyword evidence="10" id="KW-1185">Reference proteome</keyword>
<reference evidence="9 10" key="1">
    <citation type="submission" date="2020-10" db="EMBL/GenBank/DDBJ databases">
        <title>Complete genome sequence of Paludibaculum fermentans P105T, a facultatively anaerobic acidobacterium capable of dissimilatory Fe(III) reduction.</title>
        <authorList>
            <person name="Dedysh S.N."/>
            <person name="Beletsky A.V."/>
            <person name="Kulichevskaya I.S."/>
            <person name="Mardanov A.V."/>
            <person name="Ravin N.V."/>
        </authorList>
    </citation>
    <scope>NUCLEOTIDE SEQUENCE [LARGE SCALE GENOMIC DNA]</scope>
    <source>
        <strain evidence="9 10">P105</strain>
    </source>
</reference>
<keyword evidence="5" id="KW-0472">Membrane</keyword>